<evidence type="ECO:0000313" key="1">
    <source>
        <dbReference type="EMBL" id="XBV22905.1"/>
    </source>
</evidence>
<reference evidence="1" key="1">
    <citation type="submission" date="2024-06" db="EMBL/GenBank/DDBJ databases">
        <title>Kribbella sp. strain HUAS MG21 genome sequences.</title>
        <authorList>
            <person name="Mo P."/>
        </authorList>
    </citation>
    <scope>NUCLEOTIDE SEQUENCE</scope>
    <source>
        <strain evidence="1">HUAS MG21</strain>
    </source>
</reference>
<keyword evidence="1" id="KW-0560">Oxidoreductase</keyword>
<proteinExistence type="predicted"/>
<dbReference type="InterPro" id="IPR012349">
    <property type="entry name" value="Split_barrel_FMN-bd"/>
</dbReference>
<sequence length="156" mass="16939">MTSRLVWRTIVEQSFAVVSYVTPDGEPRSSGVVYGTGPRQLYVAVAPDSWKALHIPATDQVAVTVPVRRGGLLSLFFPIPPATISFHARAVVHPIGTVPVGSLSSELAALIPAERLSRCRILEIIPEGDFLTYGIGTPLRRMRDPQASRARVSVPR</sequence>
<accession>A0AAU7T896</accession>
<dbReference type="AlphaFoldDB" id="A0AAU7T896"/>
<dbReference type="Gene3D" id="2.30.110.10">
    <property type="entry name" value="Electron Transport, Fmn-binding Protein, Chain A"/>
    <property type="match status" value="1"/>
</dbReference>
<dbReference type="EC" id="1.4.3.5" evidence="1"/>
<dbReference type="RefSeq" id="WP_350275744.1">
    <property type="nucleotide sequence ID" value="NZ_CP158165.1"/>
</dbReference>
<dbReference type="EMBL" id="CP158165">
    <property type="protein sequence ID" value="XBV22905.1"/>
    <property type="molecule type" value="Genomic_DNA"/>
</dbReference>
<dbReference type="EC" id="1.-.-.-" evidence="1"/>
<gene>
    <name evidence="1" type="ORF">ABN611_30600</name>
</gene>
<name>A0AAU7T896_9ACTN</name>
<protein>
    <submittedName>
        <fullName evidence="1">Pyridoxamine 5'-phosphate oxidase family protein</fullName>
        <ecNumber evidence="1">1.-.-.-</ecNumber>
        <ecNumber evidence="1">1.4.3.5</ecNumber>
    </submittedName>
</protein>
<dbReference type="GO" id="GO:0004733">
    <property type="term" value="F:pyridoxamine phosphate oxidase activity"/>
    <property type="evidence" value="ECO:0007669"/>
    <property type="project" value="UniProtKB-EC"/>
</dbReference>
<dbReference type="SUPFAM" id="SSF50475">
    <property type="entry name" value="FMN-binding split barrel"/>
    <property type="match status" value="1"/>
</dbReference>
<organism evidence="1">
    <name type="scientific">Kribbella sp. HUAS MG21</name>
    <dbReference type="NCBI Taxonomy" id="3160966"/>
    <lineage>
        <taxon>Bacteria</taxon>
        <taxon>Bacillati</taxon>
        <taxon>Actinomycetota</taxon>
        <taxon>Actinomycetes</taxon>
        <taxon>Propionibacteriales</taxon>
        <taxon>Kribbellaceae</taxon>
        <taxon>Kribbella</taxon>
    </lineage>
</organism>